<dbReference type="InterPro" id="IPR036457">
    <property type="entry name" value="PPM-type-like_dom_sf"/>
</dbReference>
<dbReference type="GO" id="GO:0004722">
    <property type="term" value="F:protein serine/threonine phosphatase activity"/>
    <property type="evidence" value="ECO:0007669"/>
    <property type="project" value="InterPro"/>
</dbReference>
<reference evidence="3 4" key="1">
    <citation type="submission" date="2014-04" db="EMBL/GenBank/DDBJ databases">
        <title>Comparative Genomics of Cryptosporidium Species.</title>
        <authorList>
            <person name="Silva J.C."/>
            <person name="Su Q."/>
            <person name="Chalmers R."/>
            <person name="Chibucos M.C."/>
            <person name="Elwin K."/>
            <person name="Godinez A."/>
            <person name="Guo F."/>
            <person name="Huynh K."/>
            <person name="Orvis J."/>
            <person name="Ott S."/>
            <person name="Sadzewicz L."/>
            <person name="Sengamalay N."/>
            <person name="Shetty A."/>
            <person name="Sun M."/>
            <person name="Tallon L."/>
            <person name="Xiao L."/>
            <person name="Zhang H."/>
            <person name="Fraser C.M."/>
            <person name="Zhu G."/>
            <person name="Kissinger J."/>
            <person name="Widmer G."/>
        </authorList>
    </citation>
    <scope>NUCLEOTIDE SEQUENCE [LARGE SCALE GENOMIC DNA]</scope>
    <source>
        <strain evidence="3 4">UKMEL1</strain>
    </source>
</reference>
<dbReference type="InterPro" id="IPR015655">
    <property type="entry name" value="PP2C"/>
</dbReference>
<dbReference type="SMART" id="SM00332">
    <property type="entry name" value="PP2Cc"/>
    <property type="match status" value="1"/>
</dbReference>
<evidence type="ECO:0000313" key="4">
    <source>
        <dbReference type="Proteomes" id="UP000236928"/>
    </source>
</evidence>
<proteinExistence type="predicted"/>
<dbReference type="OrthoDB" id="10264738at2759"/>
<keyword evidence="1" id="KW-0175">Coiled coil</keyword>
<gene>
    <name evidence="3" type="ORF">CmeUKMEL1_16760</name>
</gene>
<feature type="domain" description="PPM-type phosphatase" evidence="2">
    <location>
        <begin position="268"/>
        <end position="557"/>
    </location>
</feature>
<dbReference type="AlphaFoldDB" id="A0A2P4Z5K6"/>
<dbReference type="PROSITE" id="PS51746">
    <property type="entry name" value="PPM_2"/>
    <property type="match status" value="1"/>
</dbReference>
<comment type="caution">
    <text evidence="3">The sequence shown here is derived from an EMBL/GenBank/DDBJ whole genome shotgun (WGS) entry which is preliminary data.</text>
</comment>
<evidence type="ECO:0000259" key="2">
    <source>
        <dbReference type="PROSITE" id="PS51746"/>
    </source>
</evidence>
<keyword evidence="4" id="KW-1185">Reference proteome</keyword>
<protein>
    <submittedName>
        <fullName evidence="3">Protein phosphatase 2C family protein</fullName>
    </submittedName>
</protein>
<dbReference type="CDD" id="cd00143">
    <property type="entry name" value="PP2Cc"/>
    <property type="match status" value="1"/>
</dbReference>
<dbReference type="Gene3D" id="3.60.40.10">
    <property type="entry name" value="PPM-type phosphatase domain"/>
    <property type="match status" value="1"/>
</dbReference>
<dbReference type="Pfam" id="PF00481">
    <property type="entry name" value="PP2C"/>
    <property type="match status" value="1"/>
</dbReference>
<dbReference type="InterPro" id="IPR001932">
    <property type="entry name" value="PPM-type_phosphatase-like_dom"/>
</dbReference>
<organism evidence="3 4">
    <name type="scientific">Cryptosporidium meleagridis</name>
    <dbReference type="NCBI Taxonomy" id="93969"/>
    <lineage>
        <taxon>Eukaryota</taxon>
        <taxon>Sar</taxon>
        <taxon>Alveolata</taxon>
        <taxon>Apicomplexa</taxon>
        <taxon>Conoidasida</taxon>
        <taxon>Coccidia</taxon>
        <taxon>Eucoccidiorida</taxon>
        <taxon>Eimeriorina</taxon>
        <taxon>Cryptosporidiidae</taxon>
        <taxon>Cryptosporidium</taxon>
    </lineage>
</organism>
<dbReference type="SUPFAM" id="SSF81606">
    <property type="entry name" value="PP2C-like"/>
    <property type="match status" value="1"/>
</dbReference>
<dbReference type="Proteomes" id="UP000236928">
    <property type="component" value="Unassembled WGS sequence"/>
</dbReference>
<evidence type="ECO:0000256" key="1">
    <source>
        <dbReference type="SAM" id="Coils"/>
    </source>
</evidence>
<sequence length="559" mass="62476">MYNSPNQNISCKGKLALSGGHLSSLSIKNSTQSPSYIIGPSKQSATISGWNRLNSSLGPQITNLASFIHRRAGRISRSPSPVRGNINLKGIRSSRLELSTERPLEEFSKQTNNSFLRIEKRNGNSNLGLSLESISREINSAKQIGESAICNEKSIYEENRELKKQISELKEIIICKEGENQMLRLKLELFHKEMIKFSGISLQGRESLPPLKVKTKSNKHANKELDEDSFKLYVCGDYSNDDNEVFSRKKCIWRPCEELAKNNLREMGISFACVKGKRINKSMVNQDDFCIVKLANNTLITGVFDGHGRYGHKVAAIVRQKIIKGIQSIFLGVPFKFEENSQISDITYNHNLDSIQENNQKKISISILKIFEGIQGFLERESSFGTSGTSVTLAIIDSDRLVMVQLGSSGGIILDSKTGDTIYSTPRHDLSNIVEKERIICNGATINENNRFSLNRIEEKKPQLFSITRSLGDSDGRVVGISNKPEIWEMKIEKGSKLKVILATDGFLKCSDEVSIDYNKLCIQKELDLAVTKCQGFWLNSTNNTSVDDITVISCNISN</sequence>
<feature type="coiled-coil region" evidence="1">
    <location>
        <begin position="152"/>
        <end position="179"/>
    </location>
</feature>
<name>A0A2P4Z5K6_9CRYT</name>
<accession>A0A2P4Z5K6</accession>
<dbReference type="EMBL" id="JIBK01000050">
    <property type="protein sequence ID" value="POM85306.1"/>
    <property type="molecule type" value="Genomic_DNA"/>
</dbReference>
<dbReference type="VEuPathDB" id="CryptoDB:CmeUKMEL1_16760"/>
<evidence type="ECO:0000313" key="3">
    <source>
        <dbReference type="EMBL" id="POM85306.1"/>
    </source>
</evidence>
<dbReference type="PANTHER" id="PTHR47992">
    <property type="entry name" value="PROTEIN PHOSPHATASE"/>
    <property type="match status" value="1"/>
</dbReference>